<organism evidence="1 2">
    <name type="scientific">Aspergillus brasiliensis (strain CBS 101740 / IMI 381727 / IBT 21946)</name>
    <dbReference type="NCBI Taxonomy" id="767769"/>
    <lineage>
        <taxon>Eukaryota</taxon>
        <taxon>Fungi</taxon>
        <taxon>Dikarya</taxon>
        <taxon>Ascomycota</taxon>
        <taxon>Pezizomycotina</taxon>
        <taxon>Eurotiomycetes</taxon>
        <taxon>Eurotiomycetidae</taxon>
        <taxon>Eurotiales</taxon>
        <taxon>Aspergillaceae</taxon>
        <taxon>Aspergillus</taxon>
        <taxon>Aspergillus subgen. Circumdati</taxon>
    </lineage>
</organism>
<dbReference type="GeneID" id="93572915"/>
<proteinExistence type="predicted"/>
<dbReference type="AlphaFoldDB" id="A0A1L9UW64"/>
<evidence type="ECO:0000313" key="1">
    <source>
        <dbReference type="EMBL" id="OJJ75779.1"/>
    </source>
</evidence>
<dbReference type="VEuPathDB" id="FungiDB:ASPBRDRAFT_191985"/>
<sequence length="186" mass="20409">MSLPETSNTSLFEDALQSNQAIEVPIGDVNFVSFTAGEPIRAIGIKDLNGGAALVLVSTKGAILANVPLPPYNPLEPQTGLSQVWRKMTAFLNLYKDKVGFFPDADEKRTAVVRRLSSTYQPFREYEANIMSALTSTLGIARKPRVVSYVVDEGGQVQPTRGCIFIDGRDSIPKVYVEGADQHWFD</sequence>
<dbReference type="OrthoDB" id="5368615at2759"/>
<gene>
    <name evidence="1" type="ORF">ASPBRDRAFT_191985</name>
</gene>
<dbReference type="RefSeq" id="XP_067483026.1">
    <property type="nucleotide sequence ID" value="XM_067620427.1"/>
</dbReference>
<name>A0A1L9UW64_ASPBC</name>
<keyword evidence="2" id="KW-1185">Reference proteome</keyword>
<reference evidence="2" key="1">
    <citation type="journal article" date="2017" name="Genome Biol.">
        <title>Comparative genomics reveals high biological diversity and specific adaptations in the industrially and medically important fungal genus Aspergillus.</title>
        <authorList>
            <person name="de Vries R.P."/>
            <person name="Riley R."/>
            <person name="Wiebenga A."/>
            <person name="Aguilar-Osorio G."/>
            <person name="Amillis S."/>
            <person name="Uchima C.A."/>
            <person name="Anderluh G."/>
            <person name="Asadollahi M."/>
            <person name="Askin M."/>
            <person name="Barry K."/>
            <person name="Battaglia E."/>
            <person name="Bayram O."/>
            <person name="Benocci T."/>
            <person name="Braus-Stromeyer S.A."/>
            <person name="Caldana C."/>
            <person name="Canovas D."/>
            <person name="Cerqueira G.C."/>
            <person name="Chen F."/>
            <person name="Chen W."/>
            <person name="Choi C."/>
            <person name="Clum A."/>
            <person name="Dos Santos R.A."/>
            <person name="Damasio A.R."/>
            <person name="Diallinas G."/>
            <person name="Emri T."/>
            <person name="Fekete E."/>
            <person name="Flipphi M."/>
            <person name="Freyberg S."/>
            <person name="Gallo A."/>
            <person name="Gournas C."/>
            <person name="Habgood R."/>
            <person name="Hainaut M."/>
            <person name="Harispe M.L."/>
            <person name="Henrissat B."/>
            <person name="Hilden K.S."/>
            <person name="Hope R."/>
            <person name="Hossain A."/>
            <person name="Karabika E."/>
            <person name="Karaffa L."/>
            <person name="Karanyi Z."/>
            <person name="Krasevec N."/>
            <person name="Kuo A."/>
            <person name="Kusch H."/>
            <person name="LaButti K."/>
            <person name="Lagendijk E.L."/>
            <person name="Lapidus A."/>
            <person name="Levasseur A."/>
            <person name="Lindquist E."/>
            <person name="Lipzen A."/>
            <person name="Logrieco A.F."/>
            <person name="MacCabe A."/>
            <person name="Maekelae M.R."/>
            <person name="Malavazi I."/>
            <person name="Melin P."/>
            <person name="Meyer V."/>
            <person name="Mielnichuk N."/>
            <person name="Miskei M."/>
            <person name="Molnar A.P."/>
            <person name="Mule G."/>
            <person name="Ngan C.Y."/>
            <person name="Orejas M."/>
            <person name="Orosz E."/>
            <person name="Ouedraogo J.P."/>
            <person name="Overkamp K.M."/>
            <person name="Park H.-S."/>
            <person name="Perrone G."/>
            <person name="Piumi F."/>
            <person name="Punt P.J."/>
            <person name="Ram A.F."/>
            <person name="Ramon A."/>
            <person name="Rauscher S."/>
            <person name="Record E."/>
            <person name="Riano-Pachon D.M."/>
            <person name="Robert V."/>
            <person name="Roehrig J."/>
            <person name="Ruller R."/>
            <person name="Salamov A."/>
            <person name="Salih N.S."/>
            <person name="Samson R.A."/>
            <person name="Sandor E."/>
            <person name="Sanguinetti M."/>
            <person name="Schuetze T."/>
            <person name="Sepcic K."/>
            <person name="Shelest E."/>
            <person name="Sherlock G."/>
            <person name="Sophianopoulou V."/>
            <person name="Squina F.M."/>
            <person name="Sun H."/>
            <person name="Susca A."/>
            <person name="Todd R.B."/>
            <person name="Tsang A."/>
            <person name="Unkles S.E."/>
            <person name="van de Wiele N."/>
            <person name="van Rossen-Uffink D."/>
            <person name="Oliveira J.V."/>
            <person name="Vesth T.C."/>
            <person name="Visser J."/>
            <person name="Yu J.-H."/>
            <person name="Zhou M."/>
            <person name="Andersen M.R."/>
            <person name="Archer D.B."/>
            <person name="Baker S.E."/>
            <person name="Benoit I."/>
            <person name="Brakhage A.A."/>
            <person name="Braus G.H."/>
            <person name="Fischer R."/>
            <person name="Frisvad J.C."/>
            <person name="Goldman G.H."/>
            <person name="Houbraken J."/>
            <person name="Oakley B."/>
            <person name="Pocsi I."/>
            <person name="Scazzocchio C."/>
            <person name="Seiboth B."/>
            <person name="vanKuyk P.A."/>
            <person name="Wortman J."/>
            <person name="Dyer P.S."/>
            <person name="Grigoriev I.V."/>
        </authorList>
    </citation>
    <scope>NUCLEOTIDE SEQUENCE [LARGE SCALE GENOMIC DNA]</scope>
    <source>
        <strain evidence="2">CBS 101740 / IMI 381727 / IBT 21946</strain>
    </source>
</reference>
<dbReference type="EMBL" id="KV878680">
    <property type="protein sequence ID" value="OJJ75779.1"/>
    <property type="molecule type" value="Genomic_DNA"/>
</dbReference>
<accession>A0A1L9UW64</accession>
<dbReference type="Proteomes" id="UP000184499">
    <property type="component" value="Unassembled WGS sequence"/>
</dbReference>
<evidence type="ECO:0000313" key="2">
    <source>
        <dbReference type="Proteomes" id="UP000184499"/>
    </source>
</evidence>
<dbReference type="OMA" id="PKYNAII"/>
<protein>
    <submittedName>
        <fullName evidence="1">Uncharacterized protein</fullName>
    </submittedName>
</protein>